<comment type="caution">
    <text evidence="1">The sequence shown here is derived from an EMBL/GenBank/DDBJ whole genome shotgun (WGS) entry which is preliminary data.</text>
</comment>
<accession>A0A0F9HHY9</accession>
<dbReference type="EMBL" id="LAZR01015009">
    <property type="protein sequence ID" value="KKM15021.1"/>
    <property type="molecule type" value="Genomic_DNA"/>
</dbReference>
<name>A0A0F9HHY9_9ZZZZ</name>
<gene>
    <name evidence="1" type="ORF">LCGC14_1700320</name>
</gene>
<dbReference type="AlphaFoldDB" id="A0A0F9HHY9"/>
<protein>
    <submittedName>
        <fullName evidence="1">Uncharacterized protein</fullName>
    </submittedName>
</protein>
<sequence length="94" mass="10803">MNQAERKQFVALAEKMFLGVFNKNEDRAYHFIAHLKHNGALISVALDPLCAGRLMRLIEDRFGPACCNMTDKEYEEFVAFRYTSKLTQKEGEEG</sequence>
<proteinExistence type="predicted"/>
<evidence type="ECO:0000313" key="1">
    <source>
        <dbReference type="EMBL" id="KKM15021.1"/>
    </source>
</evidence>
<reference evidence="1" key="1">
    <citation type="journal article" date="2015" name="Nature">
        <title>Complex archaea that bridge the gap between prokaryotes and eukaryotes.</title>
        <authorList>
            <person name="Spang A."/>
            <person name="Saw J.H."/>
            <person name="Jorgensen S.L."/>
            <person name="Zaremba-Niedzwiedzka K."/>
            <person name="Martijn J."/>
            <person name="Lind A.E."/>
            <person name="van Eijk R."/>
            <person name="Schleper C."/>
            <person name="Guy L."/>
            <person name="Ettema T.J."/>
        </authorList>
    </citation>
    <scope>NUCLEOTIDE SEQUENCE</scope>
</reference>
<organism evidence="1">
    <name type="scientific">marine sediment metagenome</name>
    <dbReference type="NCBI Taxonomy" id="412755"/>
    <lineage>
        <taxon>unclassified sequences</taxon>
        <taxon>metagenomes</taxon>
        <taxon>ecological metagenomes</taxon>
    </lineage>
</organism>